<accession>A0ABW3UR07</accession>
<evidence type="ECO:0000313" key="2">
    <source>
        <dbReference type="EMBL" id="MFD1223168.1"/>
    </source>
</evidence>
<organism evidence="2 3">
    <name type="scientific">Paenibacillus vulneris</name>
    <dbReference type="NCBI Taxonomy" id="1133364"/>
    <lineage>
        <taxon>Bacteria</taxon>
        <taxon>Bacillati</taxon>
        <taxon>Bacillota</taxon>
        <taxon>Bacilli</taxon>
        <taxon>Bacillales</taxon>
        <taxon>Paenibacillaceae</taxon>
        <taxon>Paenibacillus</taxon>
    </lineage>
</organism>
<reference evidence="3" key="1">
    <citation type="journal article" date="2019" name="Int. J. Syst. Evol. Microbiol.">
        <title>The Global Catalogue of Microorganisms (GCM) 10K type strain sequencing project: providing services to taxonomists for standard genome sequencing and annotation.</title>
        <authorList>
            <consortium name="The Broad Institute Genomics Platform"/>
            <consortium name="The Broad Institute Genome Sequencing Center for Infectious Disease"/>
            <person name="Wu L."/>
            <person name="Ma J."/>
        </authorList>
    </citation>
    <scope>NUCLEOTIDE SEQUENCE [LARGE SCALE GENOMIC DNA]</scope>
    <source>
        <strain evidence="3">CCUG 53270</strain>
    </source>
</reference>
<dbReference type="Proteomes" id="UP001597180">
    <property type="component" value="Unassembled WGS sequence"/>
</dbReference>
<evidence type="ECO:0000313" key="3">
    <source>
        <dbReference type="Proteomes" id="UP001597180"/>
    </source>
</evidence>
<protein>
    <submittedName>
        <fullName evidence="2">Uncharacterized protein</fullName>
    </submittedName>
</protein>
<dbReference type="EMBL" id="JBHTLU010000031">
    <property type="protein sequence ID" value="MFD1223168.1"/>
    <property type="molecule type" value="Genomic_DNA"/>
</dbReference>
<gene>
    <name evidence="2" type="ORF">ACFQ4B_23890</name>
</gene>
<sequence>MSEAKSKRENSQEMPVGINQPLYQSDIAATDLISDAVEEMMDEIEEEFTDHEQENHQ</sequence>
<feature type="compositionally biased region" description="Basic and acidic residues" evidence="1">
    <location>
        <begin position="1"/>
        <end position="11"/>
    </location>
</feature>
<evidence type="ECO:0000256" key="1">
    <source>
        <dbReference type="SAM" id="MobiDB-lite"/>
    </source>
</evidence>
<feature type="region of interest" description="Disordered" evidence="1">
    <location>
        <begin position="1"/>
        <end position="22"/>
    </location>
</feature>
<name>A0ABW3UR07_9BACL</name>
<comment type="caution">
    <text evidence="2">The sequence shown here is derived from an EMBL/GenBank/DDBJ whole genome shotgun (WGS) entry which is preliminary data.</text>
</comment>
<keyword evidence="3" id="KW-1185">Reference proteome</keyword>
<dbReference type="RefSeq" id="WP_345589251.1">
    <property type="nucleotide sequence ID" value="NZ_BAABJG010000015.1"/>
</dbReference>
<proteinExistence type="predicted"/>